<sequence length="204" mass="21696">ALSPSRAGIRCAGGPLHAGDPVPLWGGVAQPTPNSSRRPHLLAVCEGYLGIAPHWDLWTHLFCAELFASPTVERKVRAAVWAGGCTVLLRQSRASLYIPAILASSNKGWQRRWFYLRNDGELLPPFSQRVVTAATDAWRHGTPHERQKNLEPLLQALEALRKGGLTAAGVIAASTIGGCFLGGAAAVALEDDPEGRLGGLADVP</sequence>
<feature type="non-terminal residue" evidence="1">
    <location>
        <position position="1"/>
    </location>
</feature>
<dbReference type="AlphaFoldDB" id="Q94EV2"/>
<dbReference type="PANTHER" id="PTHR33026">
    <property type="entry name" value="OS06G0360600 PROTEIN"/>
    <property type="match status" value="1"/>
</dbReference>
<name>Q94EV2_MAIZE</name>
<accession>Q94EV2</accession>
<reference evidence="1" key="1">
    <citation type="journal article" date="2002" name="Proc. Natl. Acad. Sci. U.S.A.">
        <title>Recombination rates between adjacent genic and retrotransposon regions in maize vary by 2 orders of magnitude.</title>
        <authorList>
            <person name="Fu H."/>
            <person name="Zheng Z."/>
            <person name="Dooner H.K."/>
        </authorList>
    </citation>
    <scope>NUCLEOTIDE SEQUENCE</scope>
</reference>
<organism evidence="1">
    <name type="scientific">Zea mays</name>
    <name type="common">Maize</name>
    <dbReference type="NCBI Taxonomy" id="4577"/>
    <lineage>
        <taxon>Eukaryota</taxon>
        <taxon>Viridiplantae</taxon>
        <taxon>Streptophyta</taxon>
        <taxon>Embryophyta</taxon>
        <taxon>Tracheophyta</taxon>
        <taxon>Spermatophyta</taxon>
        <taxon>Magnoliopsida</taxon>
        <taxon>Liliopsida</taxon>
        <taxon>Poales</taxon>
        <taxon>Poaceae</taxon>
        <taxon>PACMAD clade</taxon>
        <taxon>Panicoideae</taxon>
        <taxon>Andropogonodae</taxon>
        <taxon>Andropogoneae</taxon>
        <taxon>Tripsacinae</taxon>
        <taxon>Zea</taxon>
    </lineage>
</organism>
<dbReference type="EMBL" id="AF391808">
    <property type="protein sequence ID" value="AAK73109.1"/>
    <property type="molecule type" value="Genomic_DNA"/>
</dbReference>
<evidence type="ECO:0000313" key="1">
    <source>
        <dbReference type="EMBL" id="AAK73109.1"/>
    </source>
</evidence>
<proteinExistence type="predicted"/>
<gene>
    <name evidence="1" type="primary">RIRE2 pol</name>
</gene>
<protein>
    <submittedName>
        <fullName evidence="1">RIRE2 pol</fullName>
    </submittedName>
</protein>
<reference evidence="1" key="2">
    <citation type="submission" date="2008-01" db="EMBL/GenBank/DDBJ databases">
        <authorList>
            <person name="He L."/>
            <person name="Dooner H.K."/>
        </authorList>
    </citation>
    <scope>NUCLEOTIDE SEQUENCE</scope>
</reference>
<dbReference type="PANTHER" id="PTHR33026:SF7">
    <property type="entry name" value="OS03G0100275 PROTEIN"/>
    <property type="match status" value="1"/>
</dbReference>